<evidence type="ECO:0000256" key="10">
    <source>
        <dbReference type="SAM" id="SignalP"/>
    </source>
</evidence>
<dbReference type="EC" id="3.4.21.62" evidence="6"/>
<dbReference type="InterPro" id="IPR050131">
    <property type="entry name" value="Peptidase_S8_subtilisin-like"/>
</dbReference>
<dbReference type="Gene3D" id="3.40.50.200">
    <property type="entry name" value="Peptidase S8/S53 domain"/>
    <property type="match status" value="1"/>
</dbReference>
<feature type="chain" id="PRO_5004671649" description="subtilisin" evidence="10">
    <location>
        <begin position="22"/>
        <end position="554"/>
    </location>
</feature>
<evidence type="ECO:0000256" key="5">
    <source>
        <dbReference type="ARBA" id="ARBA00023529"/>
    </source>
</evidence>
<keyword evidence="3 7" id="KW-0378">Hydrolase</keyword>
<keyword evidence="13" id="KW-1185">Reference proteome</keyword>
<dbReference type="RefSeq" id="XP_013246870.1">
    <property type="nucleotide sequence ID" value="XM_013391416.1"/>
</dbReference>
<dbReference type="InterPro" id="IPR015500">
    <property type="entry name" value="Peptidase_S8_subtilisin-rel"/>
</dbReference>
<name>U6GV13_EIMAC</name>
<dbReference type="GO" id="GO:0006508">
    <property type="term" value="P:proteolysis"/>
    <property type="evidence" value="ECO:0007669"/>
    <property type="project" value="UniProtKB-KW"/>
</dbReference>
<evidence type="ECO:0000256" key="7">
    <source>
        <dbReference type="PROSITE-ProRule" id="PRU01240"/>
    </source>
</evidence>
<dbReference type="OrthoDB" id="531541at2759"/>
<comment type="similarity">
    <text evidence="1 7 8">Belongs to the peptidase S8 family.</text>
</comment>
<dbReference type="PROSITE" id="PS00136">
    <property type="entry name" value="SUBTILASE_ASP"/>
    <property type="match status" value="1"/>
</dbReference>
<dbReference type="GO" id="GO:0004252">
    <property type="term" value="F:serine-type endopeptidase activity"/>
    <property type="evidence" value="ECO:0007669"/>
    <property type="project" value="UniProtKB-UniRule"/>
</dbReference>
<dbReference type="Proteomes" id="UP000018050">
    <property type="component" value="Unassembled WGS sequence"/>
</dbReference>
<evidence type="ECO:0000256" key="3">
    <source>
        <dbReference type="ARBA" id="ARBA00022801"/>
    </source>
</evidence>
<dbReference type="Pfam" id="PF00082">
    <property type="entry name" value="Peptidase_S8"/>
    <property type="match status" value="1"/>
</dbReference>
<dbReference type="InterPro" id="IPR023827">
    <property type="entry name" value="Peptidase_S8_Asp-AS"/>
</dbReference>
<feature type="domain" description="Peptidase S8/S53" evidence="11">
    <location>
        <begin position="223"/>
        <end position="481"/>
    </location>
</feature>
<dbReference type="EMBL" id="HG673580">
    <property type="protein sequence ID" value="CDI84081.1"/>
    <property type="molecule type" value="Genomic_DNA"/>
</dbReference>
<dbReference type="GeneID" id="25272887"/>
<evidence type="ECO:0000256" key="2">
    <source>
        <dbReference type="ARBA" id="ARBA00022670"/>
    </source>
</evidence>
<evidence type="ECO:0000256" key="8">
    <source>
        <dbReference type="RuleBase" id="RU003355"/>
    </source>
</evidence>
<feature type="signal peptide" evidence="10">
    <location>
        <begin position="1"/>
        <end position="21"/>
    </location>
</feature>
<evidence type="ECO:0000256" key="1">
    <source>
        <dbReference type="ARBA" id="ARBA00011073"/>
    </source>
</evidence>
<evidence type="ECO:0000256" key="4">
    <source>
        <dbReference type="ARBA" id="ARBA00022825"/>
    </source>
</evidence>
<keyword evidence="2 7" id="KW-0645">Protease</keyword>
<dbReference type="InterPro" id="IPR000209">
    <property type="entry name" value="Peptidase_S8/S53_dom"/>
</dbReference>
<feature type="active site" description="Charge relay system" evidence="7">
    <location>
        <position position="231"/>
    </location>
</feature>
<dbReference type="PROSITE" id="PS51892">
    <property type="entry name" value="SUBTILASE"/>
    <property type="match status" value="1"/>
</dbReference>
<feature type="region of interest" description="Disordered" evidence="9">
    <location>
        <begin position="510"/>
        <end position="554"/>
    </location>
</feature>
<dbReference type="InterPro" id="IPR022398">
    <property type="entry name" value="Peptidase_S8_His-AS"/>
</dbReference>
<gene>
    <name evidence="12" type="ORF">EAH_00048170</name>
</gene>
<evidence type="ECO:0000259" key="11">
    <source>
        <dbReference type="Pfam" id="PF00082"/>
    </source>
</evidence>
<dbReference type="PANTHER" id="PTHR43806:SF11">
    <property type="entry name" value="CEREVISIN-RELATED"/>
    <property type="match status" value="1"/>
</dbReference>
<feature type="active site" description="Charge relay system" evidence="7">
    <location>
        <position position="445"/>
    </location>
</feature>
<evidence type="ECO:0000313" key="13">
    <source>
        <dbReference type="Proteomes" id="UP000018050"/>
    </source>
</evidence>
<feature type="active site" description="Charge relay system" evidence="7">
    <location>
        <position position="286"/>
    </location>
</feature>
<reference evidence="12" key="2">
    <citation type="submission" date="2013-10" db="EMBL/GenBank/DDBJ databases">
        <authorList>
            <person name="Aslett M."/>
        </authorList>
    </citation>
    <scope>NUCLEOTIDE SEQUENCE</scope>
    <source>
        <strain evidence="12">Houghton</strain>
    </source>
</reference>
<keyword evidence="10" id="KW-0732">Signal</keyword>
<reference evidence="12" key="1">
    <citation type="submission" date="2013-10" db="EMBL/GenBank/DDBJ databases">
        <title>Genomic analysis of the causative agents of coccidiosis in chickens.</title>
        <authorList>
            <person name="Reid A.J."/>
            <person name="Blake D."/>
            <person name="Billington K."/>
            <person name="Browne H."/>
            <person name="Dunn M."/>
            <person name="Hung S."/>
            <person name="Kawahara F."/>
            <person name="Miranda-Saavedra D."/>
            <person name="Mourier T."/>
            <person name="Nagra H."/>
            <person name="Otto T.D."/>
            <person name="Rawlings N."/>
            <person name="Sanchez A."/>
            <person name="Sanders M."/>
            <person name="Subramaniam C."/>
            <person name="Tay Y."/>
            <person name="Dear P."/>
            <person name="Doerig C."/>
            <person name="Gruber A."/>
            <person name="Parkinson J."/>
            <person name="Shirley M."/>
            <person name="Wan K.L."/>
            <person name="Berriman M."/>
            <person name="Tomley F."/>
            <person name="Pain A."/>
        </authorList>
    </citation>
    <scope>NUCLEOTIDE SEQUENCE</scope>
    <source>
        <strain evidence="12">Houghton</strain>
    </source>
</reference>
<dbReference type="CDD" id="cd07473">
    <property type="entry name" value="Peptidases_S8_Subtilisin_like"/>
    <property type="match status" value="1"/>
</dbReference>
<evidence type="ECO:0000256" key="9">
    <source>
        <dbReference type="SAM" id="MobiDB-lite"/>
    </source>
</evidence>
<dbReference type="SUPFAM" id="SSF52743">
    <property type="entry name" value="Subtilisin-like"/>
    <property type="match status" value="1"/>
</dbReference>
<dbReference type="AlphaFoldDB" id="U6GV13"/>
<evidence type="ECO:0000313" key="12">
    <source>
        <dbReference type="EMBL" id="CDI84081.1"/>
    </source>
</evidence>
<proteinExistence type="inferred from homology"/>
<dbReference type="InterPro" id="IPR036852">
    <property type="entry name" value="Peptidase_S8/S53_dom_sf"/>
</dbReference>
<dbReference type="PROSITE" id="PS00138">
    <property type="entry name" value="SUBTILASE_SER"/>
    <property type="match status" value="1"/>
</dbReference>
<dbReference type="PANTHER" id="PTHR43806">
    <property type="entry name" value="PEPTIDASE S8"/>
    <property type="match status" value="1"/>
</dbReference>
<dbReference type="PROSITE" id="PS00137">
    <property type="entry name" value="SUBTILASE_HIS"/>
    <property type="match status" value="1"/>
</dbReference>
<dbReference type="OMA" id="RNCEMVG"/>
<dbReference type="PRINTS" id="PR00723">
    <property type="entry name" value="SUBTILISIN"/>
</dbReference>
<organism evidence="12 13">
    <name type="scientific">Eimeria acervulina</name>
    <name type="common">Coccidian parasite</name>
    <dbReference type="NCBI Taxonomy" id="5801"/>
    <lineage>
        <taxon>Eukaryota</taxon>
        <taxon>Sar</taxon>
        <taxon>Alveolata</taxon>
        <taxon>Apicomplexa</taxon>
        <taxon>Conoidasida</taxon>
        <taxon>Coccidia</taxon>
        <taxon>Eucoccidiorida</taxon>
        <taxon>Eimeriorina</taxon>
        <taxon>Eimeriidae</taxon>
        <taxon>Eimeria</taxon>
    </lineage>
</organism>
<dbReference type="VEuPathDB" id="ToxoDB:EAH_00048170"/>
<feature type="compositionally biased region" description="Low complexity" evidence="9">
    <location>
        <begin position="516"/>
        <end position="533"/>
    </location>
</feature>
<comment type="catalytic activity">
    <reaction evidence="5">
        <text>Hydrolysis of proteins with broad specificity for peptide bonds, and a preference for a large uncharged residue in P1. Hydrolyzes peptide amides.</text>
        <dbReference type="EC" id="3.4.21.62"/>
    </reaction>
</comment>
<sequence>MAFYSSFALLLSVFLINAANAAHQPSVREIVKTRLIAGFKEGCNPEETSLRSLRQAVKTAYVAYQRREGKTIESAASLVLNVKETASEDYTTYSRSQALFQLQLPSDSGGYRLTGLSAPSNACIINNQHLKRVGVSVVSVADCPLVSADIDSAISAFRDDSCVSFVERDSIQRLYPIFEGPPIDETAVRPSAPPPHPSQPSPLAYWLEVASIDRAWKLNKCDREVVVGVIDTGVEVDHPDLRNNIWRNEYEIPANGIDDDRNGYTDDINGFDFFLKRAQVVDPHGHGTHCAGIIGATPITTVAQGVCKNISIAGLRFLDDQGSGATSDSIEAVNYAIEMDFHLTSNSWGGPDVSSGLLQAIKRASDVEQLFVAAAGNSGNNADVRPEYPGAYKVDNVISVAATDENDRLANFSNYGKNAVHLAAPGVFILSTFPPHTVKSLSGTSMATPVVSGVAAMLLSHRPMRVAELKEILFTTADKPRSLKDKLRTGGRVSAAYAICVARAEDPESRSILTRSSSSSSSSNSSNSNNYSSAKPNRLLRKFREFPPTPTRGC</sequence>
<dbReference type="InterPro" id="IPR034204">
    <property type="entry name" value="PfSUB1-like_cat_dom"/>
</dbReference>
<protein>
    <recommendedName>
        <fullName evidence="6">subtilisin</fullName>
        <ecNumber evidence="6">3.4.21.62</ecNumber>
    </recommendedName>
</protein>
<accession>U6GV13</accession>
<dbReference type="InterPro" id="IPR023828">
    <property type="entry name" value="Peptidase_S8_Ser-AS"/>
</dbReference>
<evidence type="ECO:0000256" key="6">
    <source>
        <dbReference type="ARBA" id="ARBA00023619"/>
    </source>
</evidence>
<keyword evidence="4 7" id="KW-0720">Serine protease</keyword>